<comment type="subcellular location">
    <subcellularLocation>
        <location evidence="1">Mitochondrion inner membrane</location>
        <topology evidence="1">Peripheral membrane protein</topology>
        <orientation evidence="1">Intermembrane side</orientation>
    </subcellularLocation>
    <subcellularLocation>
        <location evidence="10">Mitochondrion outer membrane</location>
        <topology evidence="10">Peripheral membrane protein</topology>
        <orientation evidence="10">Intermembrane side</orientation>
    </subcellularLocation>
</comment>
<comment type="caution">
    <text evidence="15">The sequence shown here is derived from an EMBL/GenBank/DDBJ whole genome shotgun (WGS) entry which is preliminary data.</text>
</comment>
<evidence type="ECO:0000256" key="3">
    <source>
        <dbReference type="ARBA" id="ARBA00022679"/>
    </source>
</evidence>
<evidence type="ECO:0000256" key="11">
    <source>
        <dbReference type="ARBA" id="ARBA00047906"/>
    </source>
</evidence>
<dbReference type="InterPro" id="IPR002123">
    <property type="entry name" value="Plipid/glycerol_acylTrfase"/>
</dbReference>
<keyword evidence="16" id="KW-1185">Reference proteome</keyword>
<keyword evidence="5" id="KW-0999">Mitochondrion inner membrane</keyword>
<feature type="compositionally biased region" description="Basic and acidic residues" evidence="13">
    <location>
        <begin position="397"/>
        <end position="415"/>
    </location>
</feature>
<dbReference type="Proteomes" id="UP001642502">
    <property type="component" value="Unassembled WGS sequence"/>
</dbReference>
<protein>
    <recommendedName>
        <fullName evidence="12">Tafazzin family protein</fullName>
    </recommendedName>
</protein>
<keyword evidence="4" id="KW-1000">Mitochondrion outer membrane</keyword>
<feature type="compositionally biased region" description="Low complexity" evidence="13">
    <location>
        <begin position="171"/>
        <end position="185"/>
    </location>
</feature>
<evidence type="ECO:0000313" key="16">
    <source>
        <dbReference type="Proteomes" id="UP001642502"/>
    </source>
</evidence>
<dbReference type="SUPFAM" id="SSF69593">
    <property type="entry name" value="Glycerol-3-phosphate (1)-acyltransferase"/>
    <property type="match status" value="1"/>
</dbReference>
<dbReference type="CDD" id="cd07989">
    <property type="entry name" value="LPLAT_AGPAT-like"/>
    <property type="match status" value="1"/>
</dbReference>
<dbReference type="PANTHER" id="PTHR12497:SF0">
    <property type="entry name" value="TAFAZZIN"/>
    <property type="match status" value="1"/>
</dbReference>
<proteinExistence type="inferred from homology"/>
<evidence type="ECO:0000313" key="15">
    <source>
        <dbReference type="EMBL" id="CAK7262997.1"/>
    </source>
</evidence>
<evidence type="ECO:0000256" key="12">
    <source>
        <dbReference type="RuleBase" id="RU365062"/>
    </source>
</evidence>
<dbReference type="SMART" id="SM00563">
    <property type="entry name" value="PlsC"/>
    <property type="match status" value="1"/>
</dbReference>
<evidence type="ECO:0000256" key="4">
    <source>
        <dbReference type="ARBA" id="ARBA00022787"/>
    </source>
</evidence>
<name>A0ABP0D7A2_9PEZI</name>
<keyword evidence="3" id="KW-0808">Transferase</keyword>
<comment type="similarity">
    <text evidence="2 12">Belongs to the taffazin family.</text>
</comment>
<evidence type="ECO:0000256" key="1">
    <source>
        <dbReference type="ARBA" id="ARBA00004137"/>
    </source>
</evidence>
<dbReference type="PANTHER" id="PTHR12497">
    <property type="entry name" value="TAZ PROTEIN TAFAZZIN"/>
    <property type="match status" value="1"/>
</dbReference>
<organism evidence="15 16">
    <name type="scientific">Sporothrix epigloea</name>
    <dbReference type="NCBI Taxonomy" id="1892477"/>
    <lineage>
        <taxon>Eukaryota</taxon>
        <taxon>Fungi</taxon>
        <taxon>Dikarya</taxon>
        <taxon>Ascomycota</taxon>
        <taxon>Pezizomycotina</taxon>
        <taxon>Sordariomycetes</taxon>
        <taxon>Sordariomycetidae</taxon>
        <taxon>Ophiostomatales</taxon>
        <taxon>Ophiostomataceae</taxon>
        <taxon>Sporothrix</taxon>
    </lineage>
</organism>
<evidence type="ECO:0000256" key="8">
    <source>
        <dbReference type="ARBA" id="ARBA00023136"/>
    </source>
</evidence>
<evidence type="ECO:0000256" key="5">
    <source>
        <dbReference type="ARBA" id="ARBA00022792"/>
    </source>
</evidence>
<evidence type="ECO:0000256" key="6">
    <source>
        <dbReference type="ARBA" id="ARBA00023098"/>
    </source>
</evidence>
<keyword evidence="9 15" id="KW-0012">Acyltransferase</keyword>
<comment type="catalytic activity">
    <reaction evidence="11">
        <text>1'-[1,2-diacyl-sn-glycero-3-phospho],3'-[1-acyl-sn-glycero-3-phospho]-glycerol + a 1,2-diacyl-sn-glycero-3-phosphocholine = a cardiolipin + a 1-acyl-sn-glycero-3-phosphocholine</text>
        <dbReference type="Rhea" id="RHEA:33731"/>
        <dbReference type="ChEBI" id="CHEBI:57643"/>
        <dbReference type="ChEBI" id="CHEBI:58168"/>
        <dbReference type="ChEBI" id="CHEBI:62237"/>
        <dbReference type="ChEBI" id="CHEBI:64743"/>
    </reaction>
    <physiologicalReaction direction="left-to-right" evidence="11">
        <dbReference type="Rhea" id="RHEA:33732"/>
    </physiologicalReaction>
    <physiologicalReaction direction="right-to-left" evidence="11">
        <dbReference type="Rhea" id="RHEA:33733"/>
    </physiologicalReaction>
</comment>
<evidence type="ECO:0000256" key="9">
    <source>
        <dbReference type="ARBA" id="ARBA00023315"/>
    </source>
</evidence>
<evidence type="ECO:0000256" key="10">
    <source>
        <dbReference type="ARBA" id="ARBA00024323"/>
    </source>
</evidence>
<keyword evidence="7" id="KW-0496">Mitochondrion</keyword>
<reference evidence="15 16" key="1">
    <citation type="submission" date="2024-01" db="EMBL/GenBank/DDBJ databases">
        <authorList>
            <person name="Allen C."/>
            <person name="Tagirdzhanova G."/>
        </authorList>
    </citation>
    <scope>NUCLEOTIDE SEQUENCE [LARGE SCALE GENOMIC DNA]</scope>
    <source>
        <strain evidence="15 16">CBS 119000</strain>
    </source>
</reference>
<feature type="domain" description="Phospholipid/glycerol acyltransferase" evidence="14">
    <location>
        <begin position="67"/>
        <end position="279"/>
    </location>
</feature>
<accession>A0ABP0D7A2</accession>
<gene>
    <name evidence="15" type="primary">TAZ1</name>
    <name evidence="15" type="ORF">SEPCBS119000_000259</name>
</gene>
<evidence type="ECO:0000259" key="14">
    <source>
        <dbReference type="SMART" id="SM00563"/>
    </source>
</evidence>
<dbReference type="PRINTS" id="PR00979">
    <property type="entry name" value="TAFAZZIN"/>
</dbReference>
<dbReference type="InterPro" id="IPR000872">
    <property type="entry name" value="Tafazzin"/>
</dbReference>
<evidence type="ECO:0000256" key="7">
    <source>
        <dbReference type="ARBA" id="ARBA00023128"/>
    </source>
</evidence>
<sequence length="415" mass="46833">MAMPVAKAQPQKPGALWRAASTFFMASTGMICRSILYGFNNLEVVGLDNFLKLLDARKDVDARQRGLLTVSNHISVVDDPLIWGVLPFKYAIDHRNLRWGLGSHDICYKSSLAGHFFCSGQTLPTHRLRHSPWGGLFQPTMNQAVRLLADQPQLANQAQHSPSAVEGLFPSPSTSSTSLASSETSQVPFVPSEAPKTPTNHMFASSFAPSLYYSTNEVDRWPAPSAFASNRHAWVHIFPEGLVHQKDDRGMRYFKWGVARLILESEPLPDIVPMFIDGTDRIMHEERTFPRFLPRLGQKVRIVFGDNLGPEAFADLRDRWQRLVARNSRHLATGVKSSDGTSSEADGVTDLKYGPEAQQLRIETAHRMRNEILKLRRRYGYPDEDPSLGLAETWADEPNKKRYRSRVDDSMVYRE</sequence>
<dbReference type="EMBL" id="CAWUON010000002">
    <property type="protein sequence ID" value="CAK7262997.1"/>
    <property type="molecule type" value="Genomic_DNA"/>
</dbReference>
<evidence type="ECO:0000256" key="13">
    <source>
        <dbReference type="SAM" id="MobiDB-lite"/>
    </source>
</evidence>
<feature type="region of interest" description="Disordered" evidence="13">
    <location>
        <begin position="384"/>
        <end position="415"/>
    </location>
</feature>
<keyword evidence="8" id="KW-0472">Membrane</keyword>
<keyword evidence="6" id="KW-0443">Lipid metabolism</keyword>
<evidence type="ECO:0000256" key="2">
    <source>
        <dbReference type="ARBA" id="ARBA00010524"/>
    </source>
</evidence>
<dbReference type="GO" id="GO:0016746">
    <property type="term" value="F:acyltransferase activity"/>
    <property type="evidence" value="ECO:0007669"/>
    <property type="project" value="UniProtKB-KW"/>
</dbReference>
<feature type="region of interest" description="Disordered" evidence="13">
    <location>
        <begin position="159"/>
        <end position="196"/>
    </location>
</feature>